<dbReference type="GO" id="GO:0000972">
    <property type="term" value="P:transcription-dependent tethering of RNA polymerase II gene DNA at nuclear periphery"/>
    <property type="evidence" value="ECO:0007669"/>
    <property type="project" value="TreeGrafter"/>
</dbReference>
<feature type="domain" description="Nucleoporin Nup133/Nup155-like C-terminal" evidence="9">
    <location>
        <begin position="657"/>
        <end position="1300"/>
    </location>
</feature>
<dbReference type="GO" id="GO:0016973">
    <property type="term" value="P:poly(A)+ mRNA export from nucleus"/>
    <property type="evidence" value="ECO:0007669"/>
    <property type="project" value="TreeGrafter"/>
</dbReference>
<keyword evidence="3" id="KW-0813">Transport</keyword>
<comment type="subcellular location">
    <subcellularLocation>
        <location evidence="1">Nucleus envelope</location>
    </subcellularLocation>
</comment>
<dbReference type="GO" id="GO:0031080">
    <property type="term" value="C:nuclear pore outer ring"/>
    <property type="evidence" value="ECO:0007669"/>
    <property type="project" value="TreeGrafter"/>
</dbReference>
<evidence type="ECO:0000256" key="4">
    <source>
        <dbReference type="ARBA" id="ARBA00022816"/>
    </source>
</evidence>
<dbReference type="SUPFAM" id="SSF117289">
    <property type="entry name" value="Nucleoporin domain"/>
    <property type="match status" value="1"/>
</dbReference>
<accession>A0A5M8PMW0</accession>
<comment type="similarity">
    <text evidence="2">Belongs to the nucleoporin Nup133 family.</text>
</comment>
<evidence type="ECO:0000259" key="9">
    <source>
        <dbReference type="Pfam" id="PF03177"/>
    </source>
</evidence>
<evidence type="ECO:0000313" key="11">
    <source>
        <dbReference type="EMBL" id="KAA6410328.1"/>
    </source>
</evidence>
<evidence type="ECO:0000256" key="7">
    <source>
        <dbReference type="ARBA" id="ARBA00023242"/>
    </source>
</evidence>
<keyword evidence="7" id="KW-0539">Nucleus</keyword>
<evidence type="ECO:0000259" key="10">
    <source>
        <dbReference type="Pfam" id="PF08801"/>
    </source>
</evidence>
<evidence type="ECO:0000256" key="3">
    <source>
        <dbReference type="ARBA" id="ARBA00022448"/>
    </source>
</evidence>
<dbReference type="Gene3D" id="2.130.10.10">
    <property type="entry name" value="YVTN repeat-like/Quinoprotein amine dehydrogenase"/>
    <property type="match status" value="1"/>
</dbReference>
<keyword evidence="6" id="KW-0811">Translocation</keyword>
<evidence type="ECO:0000256" key="1">
    <source>
        <dbReference type="ARBA" id="ARBA00004259"/>
    </source>
</evidence>
<name>A0A5M8PMW0_9LECA</name>
<dbReference type="InterPro" id="IPR015943">
    <property type="entry name" value="WD40/YVTN_repeat-like_dom_sf"/>
</dbReference>
<dbReference type="GO" id="GO:0017056">
    <property type="term" value="F:structural constituent of nuclear pore"/>
    <property type="evidence" value="ECO:0007669"/>
    <property type="project" value="InterPro"/>
</dbReference>
<sequence>MFSPEASVHASVAARNPRRRQRTGSDDSVAQRNPKKLKRTGLTQETFVAPPKSKKENGYAHHGENHHLPNGHAPTGNHQPDVTVGTTNLSIRKKGKVDRAGRGNKADGSIVLTKNDNYVVTQLPTTPERLCDYKNTERWHGEISHDRGYALAVTQTQAIVWRYTQSASPSDSSKPLTIRLPQPPNNSRHSLPLCTLTSVTTEPGFLVVMPDSGKITYWDTISSAGNEDPIRQKQQGAHGTIGGMMSREVVTQVTNAGLAGFVLTFSTGRVAHLTVRDARDRPLINVQYLRGNGASGGGLFGGLKNVFGGTGWKRDVATVKAAGGRQKTQRDIVVATTRGIFQIWDLNFDGMDSLIYEIDGREDLLQAIAEGGQLSSEPNEYLFEVLDFTFIPNGNEVTRVGHAGGFKLLVLTALSGKGVSRYGLVGLNIANGSLNVDVAHPISCYTTPRQAESSWRPQVQLPKPGRTAFIIFEKSIVLLSLSMVEESPESQLKMEAHTLPEPFQDTIDFRKDKTFRVVGCSAETLERDREHAACLVIVQGFGTVRIAALPEKDNISASERARVTAKTKIEQAVFYGSMQHNLLDFSGRPEITFLPEEVESAALELSDEIMKGTSSYIPEITPSMDHQLDLRSTALADLAKHLKQHYKPLSRLARWKLLWNAEKMAAARSVWSSYDSAISKNKGETTLLAELVDMVHEDLKLENRPERAETDAVRHWFTHDIWRIEYIIPWAQKAIEELYIEGIQDDLRRARLISEANDIQISALETAFKFREENAAVYALGDEKLQDGVLTSGFEDLPEFWTSAISIPDRIKLLVDLSRETAISHENDTGEAGEPDPQIIIKIAGDNPRQIQLCCQTYTERFRLLQAQSDPQTKTMGNSLKAAYLKTRRELFVKLIELSMADDGMALAEKYEDMGALVELLVRNTTDTIDRLKMEGLSDDEEFELREQLKLNEERTSAYFSRFGNKWANALFTQYIEAGRFEGLLDHGVEFQPFLTRFLRGNPSYAKIAWINEIAQENNYHAAAHHLILAQRNETNLWTKKVELSLCKLALLATSEVGQAKDENAIKASIRRNERRMSILAVQEQLYTYIQPMLRDALDDEAGAELVAEQCCKSLVKSKPTLRKAMERNLSMLVRRQVLEPEILIDTLTLIDDIAIYSDSESFADKRFFLALKVLKHMGLGASETERYELNEKLIWRRCMIKDDWESINRTELKPDTEVEVETGATALFKTSREGFNTGFWDTTPHPNPQLPPHRRHHHPLPPPPPHLPAAQLEPLAQDLATEDAALAHQLEKGRLEMWCAGVVAAAQRSVRTAADEAGERKLRRWSAGAGVAVAMAGAPESRDWEAAEQADGMMSPPESPKEEDGEGDVVMG</sequence>
<keyword evidence="4" id="KW-0509">mRNA transport</keyword>
<feature type="compositionally biased region" description="Basic and acidic residues" evidence="8">
    <location>
        <begin position="53"/>
        <end position="67"/>
    </location>
</feature>
<evidence type="ECO:0000256" key="2">
    <source>
        <dbReference type="ARBA" id="ARBA00005569"/>
    </source>
</evidence>
<feature type="region of interest" description="Disordered" evidence="8">
    <location>
        <begin position="1241"/>
        <end position="1266"/>
    </location>
</feature>
<reference evidence="11 12" key="1">
    <citation type="submission" date="2019-09" db="EMBL/GenBank/DDBJ databases">
        <title>The hologenome of the rock-dwelling lichen Lasallia pustulata.</title>
        <authorList>
            <person name="Greshake Tzovaras B."/>
            <person name="Segers F."/>
            <person name="Bicker A."/>
            <person name="Dal Grande F."/>
            <person name="Otte J."/>
            <person name="Hankeln T."/>
            <person name="Schmitt I."/>
            <person name="Ebersberger I."/>
        </authorList>
    </citation>
    <scope>NUCLEOTIDE SEQUENCE [LARGE SCALE GENOMIC DNA]</scope>
    <source>
        <strain evidence="11">A1-1</strain>
    </source>
</reference>
<feature type="region of interest" description="Disordered" evidence="8">
    <location>
        <begin position="1"/>
        <end position="78"/>
    </location>
</feature>
<dbReference type="Pfam" id="PF03177">
    <property type="entry name" value="Nucleoporin_C"/>
    <property type="match status" value="1"/>
</dbReference>
<dbReference type="Proteomes" id="UP000324767">
    <property type="component" value="Unassembled WGS sequence"/>
</dbReference>
<dbReference type="Gene3D" id="1.20.58.1380">
    <property type="match status" value="1"/>
</dbReference>
<organism evidence="11 12">
    <name type="scientific">Lasallia pustulata</name>
    <dbReference type="NCBI Taxonomy" id="136370"/>
    <lineage>
        <taxon>Eukaryota</taxon>
        <taxon>Fungi</taxon>
        <taxon>Dikarya</taxon>
        <taxon>Ascomycota</taxon>
        <taxon>Pezizomycotina</taxon>
        <taxon>Lecanoromycetes</taxon>
        <taxon>OSLEUM clade</taxon>
        <taxon>Umbilicariomycetidae</taxon>
        <taxon>Umbilicariales</taxon>
        <taxon>Umbilicariaceae</taxon>
        <taxon>Lasallia</taxon>
    </lineage>
</organism>
<feature type="domain" description="Nucleoporin Nup133/Nup155-like N-terminal" evidence="10">
    <location>
        <begin position="113"/>
        <end position="545"/>
    </location>
</feature>
<evidence type="ECO:0000256" key="8">
    <source>
        <dbReference type="SAM" id="MobiDB-lite"/>
    </source>
</evidence>
<proteinExistence type="inferred from homology"/>
<evidence type="ECO:0000313" key="12">
    <source>
        <dbReference type="Proteomes" id="UP000324767"/>
    </source>
</evidence>
<feature type="compositionally biased region" description="Acidic residues" evidence="8">
    <location>
        <begin position="1362"/>
        <end position="1373"/>
    </location>
</feature>
<dbReference type="InterPro" id="IPR037624">
    <property type="entry name" value="Nup133-like"/>
</dbReference>
<dbReference type="InterPro" id="IPR014908">
    <property type="entry name" value="Nucleoporin_Nup133/Nup155_N"/>
</dbReference>
<dbReference type="Pfam" id="PF08801">
    <property type="entry name" value="Nucleoporin_N"/>
    <property type="match status" value="1"/>
</dbReference>
<gene>
    <name evidence="11" type="ORF">FRX48_05749</name>
</gene>
<evidence type="ECO:0000256" key="5">
    <source>
        <dbReference type="ARBA" id="ARBA00022927"/>
    </source>
</evidence>
<evidence type="ECO:0000256" key="6">
    <source>
        <dbReference type="ARBA" id="ARBA00023010"/>
    </source>
</evidence>
<dbReference type="EMBL" id="VXIT01000009">
    <property type="protein sequence ID" value="KAA6410328.1"/>
    <property type="molecule type" value="Genomic_DNA"/>
</dbReference>
<protein>
    <submittedName>
        <fullName evidence="11">Nuclear pore complex subunit nup133</fullName>
    </submittedName>
</protein>
<dbReference type="GO" id="GO:0006606">
    <property type="term" value="P:protein import into nucleus"/>
    <property type="evidence" value="ECO:0007669"/>
    <property type="project" value="TreeGrafter"/>
</dbReference>
<comment type="caution">
    <text evidence="11">The sequence shown here is derived from an EMBL/GenBank/DDBJ whole genome shotgun (WGS) entry which is preliminary data.</text>
</comment>
<dbReference type="OrthoDB" id="103454at2759"/>
<dbReference type="InterPro" id="IPR007187">
    <property type="entry name" value="Nucleoporin_Nup133/Nup155_C"/>
</dbReference>
<keyword evidence="5" id="KW-0653">Protein transport</keyword>
<feature type="region of interest" description="Disordered" evidence="8">
    <location>
        <begin position="1340"/>
        <end position="1373"/>
    </location>
</feature>
<dbReference type="PANTHER" id="PTHR13405">
    <property type="entry name" value="NUCLEAR PORE COMPLEX PROTEIN NUP133"/>
    <property type="match status" value="1"/>
</dbReference>
<dbReference type="PANTHER" id="PTHR13405:SF11">
    <property type="entry name" value="NUCLEAR PORE COMPLEX PROTEIN NUP133"/>
    <property type="match status" value="1"/>
</dbReference>